<gene>
    <name evidence="1" type="ORF">TSPI_09912</name>
</gene>
<accession>A0ABR3KRE6</accession>
<comment type="caution">
    <text evidence="1">The sequence shown here is derived from an EMBL/GenBank/DDBJ whole genome shotgun (WGS) entry which is preliminary data.</text>
</comment>
<organism evidence="1 2">
    <name type="scientific">Trichinella spiralis</name>
    <name type="common">Trichina worm</name>
    <dbReference type="NCBI Taxonomy" id="6334"/>
    <lineage>
        <taxon>Eukaryota</taxon>
        <taxon>Metazoa</taxon>
        <taxon>Ecdysozoa</taxon>
        <taxon>Nematoda</taxon>
        <taxon>Enoplea</taxon>
        <taxon>Dorylaimia</taxon>
        <taxon>Trichinellida</taxon>
        <taxon>Trichinellidae</taxon>
        <taxon>Trichinella</taxon>
    </lineage>
</organism>
<evidence type="ECO:0000313" key="2">
    <source>
        <dbReference type="Proteomes" id="UP001558632"/>
    </source>
</evidence>
<keyword evidence="2" id="KW-1185">Reference proteome</keyword>
<proteinExistence type="predicted"/>
<sequence>MNRYHLKISTDSIDNKNWGPLNGVNINFSNDKNCEITISASARPAFSVPRTDRFLWPIDQSAYGDVALRSASASRCQLGPSVRCGSITAWRLSPPAAILSCIFRASSASA</sequence>
<name>A0ABR3KRE6_TRISP</name>
<dbReference type="EMBL" id="JBEUSY010000216">
    <property type="protein sequence ID" value="KAL1242246.1"/>
    <property type="molecule type" value="Genomic_DNA"/>
</dbReference>
<evidence type="ECO:0000313" key="1">
    <source>
        <dbReference type="EMBL" id="KAL1242246.1"/>
    </source>
</evidence>
<dbReference type="Proteomes" id="UP001558632">
    <property type="component" value="Unassembled WGS sequence"/>
</dbReference>
<reference evidence="1 2" key="1">
    <citation type="submission" date="2024-07" db="EMBL/GenBank/DDBJ databases">
        <title>Enhanced genomic and transcriptomic resources for Trichinella pseudospiralis and T. spiralis underpin the discovery of pronounced molecular differences between stages and species.</title>
        <authorList>
            <person name="Pasi K.K."/>
            <person name="La Rosa G."/>
            <person name="Gomez-Morales M.A."/>
            <person name="Tosini F."/>
            <person name="Sumanam S."/>
            <person name="Young N.D."/>
            <person name="Chang B.C."/>
            <person name="Robin G.B."/>
        </authorList>
    </citation>
    <scope>NUCLEOTIDE SEQUENCE [LARGE SCALE GENOMIC DNA]</scope>
    <source>
        <strain evidence="1">ISS534</strain>
    </source>
</reference>
<protein>
    <submittedName>
        <fullName evidence="1">N-acetylmuramic acid 6-phosphate etherase</fullName>
    </submittedName>
</protein>